<dbReference type="Proteomes" id="UP000295531">
    <property type="component" value="Unassembled WGS sequence"/>
</dbReference>
<keyword evidence="1" id="KW-0670">Pyruvate</keyword>
<evidence type="ECO:0000313" key="1">
    <source>
        <dbReference type="EMBL" id="TDP38195.1"/>
    </source>
</evidence>
<dbReference type="GO" id="GO:0016740">
    <property type="term" value="F:transferase activity"/>
    <property type="evidence" value="ECO:0007669"/>
    <property type="project" value="UniProtKB-KW"/>
</dbReference>
<organism evidence="1 2">
    <name type="scientific">Idiomarina aquatica</name>
    <dbReference type="NCBI Taxonomy" id="1327752"/>
    <lineage>
        <taxon>Bacteria</taxon>
        <taxon>Pseudomonadati</taxon>
        <taxon>Pseudomonadota</taxon>
        <taxon>Gammaproteobacteria</taxon>
        <taxon>Alteromonadales</taxon>
        <taxon>Idiomarinaceae</taxon>
        <taxon>Idiomarina</taxon>
    </lineage>
</organism>
<dbReference type="Gene3D" id="2.70.70.10">
    <property type="entry name" value="Glucose Permease (Domain IIA)"/>
    <property type="match status" value="1"/>
</dbReference>
<comment type="caution">
    <text evidence="1">The sequence shown here is derived from an EMBL/GenBank/DDBJ whole genome shotgun (WGS) entry which is preliminary data.</text>
</comment>
<reference evidence="1 2" key="1">
    <citation type="submission" date="2019-03" db="EMBL/GenBank/DDBJ databases">
        <title>Freshwater and sediment microbial communities from various areas in North America, analyzing microbe dynamics in response to fracking.</title>
        <authorList>
            <person name="Lamendella R."/>
        </authorList>
    </citation>
    <scope>NUCLEOTIDE SEQUENCE [LARGE SCALE GENOMIC DNA]</scope>
    <source>
        <strain evidence="1 2">18_TX</strain>
    </source>
</reference>
<keyword evidence="1" id="KW-0808">Transferase</keyword>
<protein>
    <submittedName>
        <fullName evidence="1">Phosphoenolpyruvate-dependent sugar phosphotransferase system EIIA component</fullName>
    </submittedName>
</protein>
<accession>A0A4R6PJU0</accession>
<dbReference type="SUPFAM" id="SSF51261">
    <property type="entry name" value="Duplicated hybrid motif"/>
    <property type="match status" value="1"/>
</dbReference>
<dbReference type="AlphaFoldDB" id="A0A4R6PJU0"/>
<dbReference type="EMBL" id="SNXI01000005">
    <property type="protein sequence ID" value="TDP38195.1"/>
    <property type="molecule type" value="Genomic_DNA"/>
</dbReference>
<keyword evidence="2" id="KW-1185">Reference proteome</keyword>
<sequence length="123" mass="13330">MIDVTGNQIVAPFYATVKTISSSGDFMQLMATGVSAAVTLTLMFGHGEHFQVHQALSRHVRDGDTVNKGQSLLTLNQALLRAGEPHQSRLSLFIQCPATLTWPTSGTATALDSIIFEEEQDKL</sequence>
<name>A0A4R6PJU0_9GAMM</name>
<gene>
    <name evidence="1" type="ORF">DEU29_10547</name>
</gene>
<dbReference type="InterPro" id="IPR011055">
    <property type="entry name" value="Dup_hybrid_motif"/>
</dbReference>
<proteinExistence type="predicted"/>
<evidence type="ECO:0000313" key="2">
    <source>
        <dbReference type="Proteomes" id="UP000295531"/>
    </source>
</evidence>